<dbReference type="EMBL" id="CAJNBK010000002">
    <property type="protein sequence ID" value="CAE6715354.1"/>
    <property type="molecule type" value="Genomic_DNA"/>
</dbReference>
<reference evidence="1 2" key="1">
    <citation type="submission" date="2021-02" db="EMBL/GenBank/DDBJ databases">
        <authorList>
            <person name="Vanwijnsberghe S."/>
        </authorList>
    </citation>
    <scope>NUCLEOTIDE SEQUENCE [LARGE SCALE GENOMIC DNA]</scope>
    <source>
        <strain evidence="1 2">LMG 31837</strain>
    </source>
</reference>
<keyword evidence="2" id="KW-1185">Reference proteome</keyword>
<comment type="caution">
    <text evidence="1">The sequence shown here is derived from an EMBL/GenBank/DDBJ whole genome shotgun (WGS) entry which is preliminary data.</text>
</comment>
<protein>
    <submittedName>
        <fullName evidence="1">Uncharacterized protein</fullName>
    </submittedName>
</protein>
<organism evidence="1 2">
    <name type="scientific">Paraburkholderia haematera</name>
    <dbReference type="NCBI Taxonomy" id="2793077"/>
    <lineage>
        <taxon>Bacteria</taxon>
        <taxon>Pseudomonadati</taxon>
        <taxon>Pseudomonadota</taxon>
        <taxon>Betaproteobacteria</taxon>
        <taxon>Burkholderiales</taxon>
        <taxon>Burkholderiaceae</taxon>
        <taxon>Paraburkholderia</taxon>
    </lineage>
</organism>
<dbReference type="Proteomes" id="UP000672526">
    <property type="component" value="Unassembled WGS sequence"/>
</dbReference>
<sequence length="31" mass="3633">MRGKVVGARQIRCMKVKDQVIFSLFFSVDHH</sequence>
<evidence type="ECO:0000313" key="1">
    <source>
        <dbReference type="EMBL" id="CAE6715354.1"/>
    </source>
</evidence>
<name>A0ABM8QU59_9BURK</name>
<gene>
    <name evidence="1" type="ORF">R69888_01352</name>
</gene>
<accession>A0ABM8QU59</accession>
<proteinExistence type="predicted"/>
<evidence type="ECO:0000313" key="2">
    <source>
        <dbReference type="Proteomes" id="UP000672526"/>
    </source>
</evidence>